<dbReference type="EMBL" id="DXAY01000145">
    <property type="protein sequence ID" value="HIZ74808.1"/>
    <property type="molecule type" value="Genomic_DNA"/>
</dbReference>
<evidence type="ECO:0000256" key="2">
    <source>
        <dbReference type="ARBA" id="ARBA00022679"/>
    </source>
</evidence>
<accession>A0A9D2G8X1</accession>
<keyword evidence="2" id="KW-0808">Transferase</keyword>
<dbReference type="Gene3D" id="3.30.1600.10">
    <property type="entry name" value="SIR2/SIRT2 'Small Domain"/>
    <property type="match status" value="1"/>
</dbReference>
<dbReference type="Gene3D" id="3.40.50.1220">
    <property type="entry name" value="TPP-binding domain"/>
    <property type="match status" value="1"/>
</dbReference>
<evidence type="ECO:0000259" key="5">
    <source>
        <dbReference type="PROSITE" id="PS50305"/>
    </source>
</evidence>
<protein>
    <recommendedName>
        <fullName evidence="1">protein acetyllysine N-acetyltransferase</fullName>
        <ecNumber evidence="1">2.3.1.286</ecNumber>
    </recommendedName>
</protein>
<sequence>MKEKNMLQILRESRYTVVLSGIELLGESGYPLLRDGDESYDIESKYGYSFEEIFSSGFYSARKELFFRFYKEVILKAAEIPPGEGFQNLRKLQDMGLIHSIITRRIAGLEDRVGCRNVLNLKGTVFNNKCPNCGKHYSMEYVKNAKGVPLCEDCLVAIRPEVCLFGEMIDNGLMTRAAGEVEKADVLLVLGSTLHSPLCSQMLQYYTGTHLILVTESEHYSDQQADVIVYGRSDDFVRSLAEEYEKEQKG</sequence>
<dbReference type="InterPro" id="IPR029035">
    <property type="entry name" value="DHS-like_NAD/FAD-binding_dom"/>
</dbReference>
<dbReference type="InterPro" id="IPR026591">
    <property type="entry name" value="Sirtuin_cat_small_dom_sf"/>
</dbReference>
<reference evidence="6" key="2">
    <citation type="submission" date="2021-04" db="EMBL/GenBank/DDBJ databases">
        <authorList>
            <person name="Gilroy R."/>
        </authorList>
    </citation>
    <scope>NUCLEOTIDE SEQUENCE</scope>
    <source>
        <strain evidence="6">CHK196-3914</strain>
    </source>
</reference>
<comment type="caution">
    <text evidence="6">The sequence shown here is derived from an EMBL/GenBank/DDBJ whole genome shotgun (WGS) entry which is preliminary data.</text>
</comment>
<dbReference type="PANTHER" id="PTHR11085">
    <property type="entry name" value="NAD-DEPENDENT PROTEIN DEACYLASE SIRTUIN-5, MITOCHONDRIAL-RELATED"/>
    <property type="match status" value="1"/>
</dbReference>
<feature type="binding site" evidence="4">
    <location>
        <position position="151"/>
    </location>
    <ligand>
        <name>Zn(2+)</name>
        <dbReference type="ChEBI" id="CHEBI:29105"/>
    </ligand>
</feature>
<dbReference type="AlphaFoldDB" id="A0A9D2G8X1"/>
<keyword evidence="3" id="KW-0520">NAD</keyword>
<feature type="binding site" evidence="4">
    <location>
        <position position="154"/>
    </location>
    <ligand>
        <name>Zn(2+)</name>
        <dbReference type="ChEBI" id="CHEBI:29105"/>
    </ligand>
</feature>
<comment type="caution">
    <text evidence="4">Lacks conserved residue(s) required for the propagation of feature annotation.</text>
</comment>
<organism evidence="6 7">
    <name type="scientific">Candidatus Mediterraneibacter stercoravium</name>
    <dbReference type="NCBI Taxonomy" id="2838685"/>
    <lineage>
        <taxon>Bacteria</taxon>
        <taxon>Bacillati</taxon>
        <taxon>Bacillota</taxon>
        <taxon>Clostridia</taxon>
        <taxon>Lachnospirales</taxon>
        <taxon>Lachnospiraceae</taxon>
        <taxon>Mediterraneibacter</taxon>
    </lineage>
</organism>
<dbReference type="SUPFAM" id="SSF52467">
    <property type="entry name" value="DHS-like NAD/FAD-binding domain"/>
    <property type="match status" value="1"/>
</dbReference>
<dbReference type="EC" id="2.3.1.286" evidence="1"/>
<dbReference type="GO" id="GO:0070403">
    <property type="term" value="F:NAD+ binding"/>
    <property type="evidence" value="ECO:0007669"/>
    <property type="project" value="InterPro"/>
</dbReference>
<feature type="domain" description="Deacetylase sirtuin-type" evidence="5">
    <location>
        <begin position="1"/>
        <end position="247"/>
    </location>
</feature>
<name>A0A9D2G8X1_9FIRM</name>
<dbReference type="Pfam" id="PF02146">
    <property type="entry name" value="SIR2"/>
    <property type="match status" value="1"/>
</dbReference>
<evidence type="ECO:0000256" key="1">
    <source>
        <dbReference type="ARBA" id="ARBA00012928"/>
    </source>
</evidence>
<feature type="binding site" evidence="4">
    <location>
        <position position="133"/>
    </location>
    <ligand>
        <name>Zn(2+)</name>
        <dbReference type="ChEBI" id="CHEBI:29105"/>
    </ligand>
</feature>
<dbReference type="PANTHER" id="PTHR11085:SF10">
    <property type="entry name" value="NAD-DEPENDENT PROTEIN DEACYLASE SIRTUIN-5, MITOCHONDRIAL-RELATED"/>
    <property type="match status" value="1"/>
</dbReference>
<dbReference type="InterPro" id="IPR003000">
    <property type="entry name" value="Sirtuin"/>
</dbReference>
<feature type="binding site" evidence="4">
    <location>
        <position position="130"/>
    </location>
    <ligand>
        <name>Zn(2+)</name>
        <dbReference type="ChEBI" id="CHEBI:29105"/>
    </ligand>
</feature>
<evidence type="ECO:0000256" key="4">
    <source>
        <dbReference type="PROSITE-ProRule" id="PRU00236"/>
    </source>
</evidence>
<dbReference type="InterPro" id="IPR050134">
    <property type="entry name" value="NAD-dep_sirtuin_deacylases"/>
</dbReference>
<proteinExistence type="predicted"/>
<evidence type="ECO:0000256" key="3">
    <source>
        <dbReference type="ARBA" id="ARBA00023027"/>
    </source>
</evidence>
<gene>
    <name evidence="6" type="ORF">H9723_06155</name>
</gene>
<dbReference type="Proteomes" id="UP000824116">
    <property type="component" value="Unassembled WGS sequence"/>
</dbReference>
<dbReference type="GO" id="GO:0046872">
    <property type="term" value="F:metal ion binding"/>
    <property type="evidence" value="ECO:0007669"/>
    <property type="project" value="UniProtKB-KW"/>
</dbReference>
<dbReference type="PROSITE" id="PS50305">
    <property type="entry name" value="SIRTUIN"/>
    <property type="match status" value="1"/>
</dbReference>
<dbReference type="InterPro" id="IPR026590">
    <property type="entry name" value="Ssirtuin_cat_dom"/>
</dbReference>
<evidence type="ECO:0000313" key="6">
    <source>
        <dbReference type="EMBL" id="HIZ74808.1"/>
    </source>
</evidence>
<reference evidence="6" key="1">
    <citation type="journal article" date="2021" name="PeerJ">
        <title>Extensive microbial diversity within the chicken gut microbiome revealed by metagenomics and culture.</title>
        <authorList>
            <person name="Gilroy R."/>
            <person name="Ravi A."/>
            <person name="Getino M."/>
            <person name="Pursley I."/>
            <person name="Horton D.L."/>
            <person name="Alikhan N.F."/>
            <person name="Baker D."/>
            <person name="Gharbi K."/>
            <person name="Hall N."/>
            <person name="Watson M."/>
            <person name="Adriaenssens E.M."/>
            <person name="Foster-Nyarko E."/>
            <person name="Jarju S."/>
            <person name="Secka A."/>
            <person name="Antonio M."/>
            <person name="Oren A."/>
            <person name="Chaudhuri R.R."/>
            <person name="La Ragione R."/>
            <person name="Hildebrand F."/>
            <person name="Pallen M.J."/>
        </authorList>
    </citation>
    <scope>NUCLEOTIDE SEQUENCE</scope>
    <source>
        <strain evidence="6">CHK196-3914</strain>
    </source>
</reference>
<keyword evidence="4" id="KW-0862">Zinc</keyword>
<keyword evidence="4" id="KW-0479">Metal-binding</keyword>
<evidence type="ECO:0000313" key="7">
    <source>
        <dbReference type="Proteomes" id="UP000824116"/>
    </source>
</evidence>
<dbReference type="GO" id="GO:0017136">
    <property type="term" value="F:histone deacetylase activity, NAD-dependent"/>
    <property type="evidence" value="ECO:0007669"/>
    <property type="project" value="TreeGrafter"/>
</dbReference>